<proteinExistence type="predicted"/>
<evidence type="ECO:0000313" key="2">
    <source>
        <dbReference type="EMBL" id="KAF9536981.1"/>
    </source>
</evidence>
<evidence type="ECO:0000256" key="1">
    <source>
        <dbReference type="SAM" id="SignalP"/>
    </source>
</evidence>
<gene>
    <name evidence="2" type="ORF">EC957_009134</name>
</gene>
<feature type="signal peptide" evidence="1">
    <location>
        <begin position="1"/>
        <end position="20"/>
    </location>
</feature>
<keyword evidence="3" id="KW-1185">Reference proteome</keyword>
<sequence length="96" mass="10105">MRFAIFSTLATLVLATIALAAPSENARCSGGSLTLANGANLVCNSCVITNVSGRTKTTTGPERLQALKECALKPLSTGECYYVNGHLYCPFPCSRC</sequence>
<comment type="caution">
    <text evidence="2">The sequence shown here is derived from an EMBL/GenBank/DDBJ whole genome shotgun (WGS) entry which is preliminary data.</text>
</comment>
<protein>
    <submittedName>
        <fullName evidence="2">Uncharacterized protein</fullName>
    </submittedName>
</protein>
<dbReference type="Proteomes" id="UP000723463">
    <property type="component" value="Unassembled WGS sequence"/>
</dbReference>
<dbReference type="EMBL" id="JAAAXW010000494">
    <property type="protein sequence ID" value="KAF9536981.1"/>
    <property type="molecule type" value="Genomic_DNA"/>
</dbReference>
<evidence type="ECO:0000313" key="3">
    <source>
        <dbReference type="Proteomes" id="UP000723463"/>
    </source>
</evidence>
<organism evidence="2 3">
    <name type="scientific">Mortierella hygrophila</name>
    <dbReference type="NCBI Taxonomy" id="979708"/>
    <lineage>
        <taxon>Eukaryota</taxon>
        <taxon>Fungi</taxon>
        <taxon>Fungi incertae sedis</taxon>
        <taxon>Mucoromycota</taxon>
        <taxon>Mortierellomycotina</taxon>
        <taxon>Mortierellomycetes</taxon>
        <taxon>Mortierellales</taxon>
        <taxon>Mortierellaceae</taxon>
        <taxon>Mortierella</taxon>
    </lineage>
</organism>
<dbReference type="AlphaFoldDB" id="A0A9P6EX80"/>
<reference evidence="2" key="1">
    <citation type="journal article" date="2020" name="Fungal Divers.">
        <title>Resolving the Mortierellaceae phylogeny through synthesis of multi-gene phylogenetics and phylogenomics.</title>
        <authorList>
            <person name="Vandepol N."/>
            <person name="Liber J."/>
            <person name="Desiro A."/>
            <person name="Na H."/>
            <person name="Kennedy M."/>
            <person name="Barry K."/>
            <person name="Grigoriev I.V."/>
            <person name="Miller A.N."/>
            <person name="O'Donnell K."/>
            <person name="Stajich J.E."/>
            <person name="Bonito G."/>
        </authorList>
    </citation>
    <scope>NUCLEOTIDE SEQUENCE</scope>
    <source>
        <strain evidence="2">NRRL 2591</strain>
    </source>
</reference>
<feature type="chain" id="PRO_5040304736" evidence="1">
    <location>
        <begin position="21"/>
        <end position="96"/>
    </location>
</feature>
<keyword evidence="1" id="KW-0732">Signal</keyword>
<accession>A0A9P6EX80</accession>
<name>A0A9P6EX80_9FUNG</name>